<dbReference type="EMBL" id="LVJE01000006">
    <property type="protein sequence ID" value="OAB29718.1"/>
    <property type="molecule type" value="Genomic_DNA"/>
</dbReference>
<dbReference type="STRING" id="249352.SAMN05444395_10771"/>
<dbReference type="PANTHER" id="PTHR34310:SF5">
    <property type="entry name" value="DUF427 DOMAIN PROTEIN (AFU_ORTHOLOGUE AFUA_3G02220)"/>
    <property type="match status" value="1"/>
</dbReference>
<protein>
    <recommendedName>
        <fullName evidence="1">DUF427 domain-containing protein</fullName>
    </recommendedName>
</protein>
<reference evidence="2 3" key="1">
    <citation type="submission" date="2016-03" db="EMBL/GenBank/DDBJ databases">
        <title>Draft genome sequence of Flavobacterium fryxellicola DSM 16209.</title>
        <authorList>
            <person name="Shin S.-K."/>
            <person name="Yi H."/>
        </authorList>
    </citation>
    <scope>NUCLEOTIDE SEQUENCE [LARGE SCALE GENOMIC DNA]</scope>
    <source>
        <strain evidence="2 3">DSM 16209</strain>
    </source>
</reference>
<accession>A0A167YRT5</accession>
<keyword evidence="3" id="KW-1185">Reference proteome</keyword>
<dbReference type="Proteomes" id="UP000077164">
    <property type="component" value="Unassembled WGS sequence"/>
</dbReference>
<dbReference type="Gene3D" id="2.170.150.40">
    <property type="entry name" value="Domain of unknown function (DUF427)"/>
    <property type="match status" value="1"/>
</dbReference>
<dbReference type="OrthoDB" id="119916at2"/>
<dbReference type="PANTHER" id="PTHR34310">
    <property type="entry name" value="DUF427 DOMAIN PROTEIN (AFU_ORTHOLOGUE AFUA_3G02220)"/>
    <property type="match status" value="1"/>
</dbReference>
<evidence type="ECO:0000313" key="2">
    <source>
        <dbReference type="EMBL" id="OAB29718.1"/>
    </source>
</evidence>
<comment type="caution">
    <text evidence="2">The sequence shown here is derived from an EMBL/GenBank/DDBJ whole genome shotgun (WGS) entry which is preliminary data.</text>
</comment>
<dbReference type="RefSeq" id="WP_066076899.1">
    <property type="nucleotide sequence ID" value="NZ_FRDK01000007.1"/>
</dbReference>
<dbReference type="AlphaFoldDB" id="A0A167YRT5"/>
<dbReference type="InterPro" id="IPR038694">
    <property type="entry name" value="DUF427_sf"/>
</dbReference>
<name>A0A167YRT5_9FLAO</name>
<evidence type="ECO:0000259" key="1">
    <source>
        <dbReference type="Pfam" id="PF04248"/>
    </source>
</evidence>
<dbReference type="Pfam" id="PF04248">
    <property type="entry name" value="NTP_transf_9"/>
    <property type="match status" value="1"/>
</dbReference>
<gene>
    <name evidence="2" type="ORF">FBFR_03060</name>
</gene>
<sequence length="93" mass="10625">MKAIFNNVVIAQSEHPVVIEGNYYFPLESVNSDYLSETSHHSTCPWKGEASYYTVKVNDEISENAAWSYKNPKDAAKEIKNHVAFWKNVSVKE</sequence>
<dbReference type="InterPro" id="IPR007361">
    <property type="entry name" value="DUF427"/>
</dbReference>
<proteinExistence type="predicted"/>
<organism evidence="2 3">
    <name type="scientific">Flavobacterium fryxellicola</name>
    <dbReference type="NCBI Taxonomy" id="249352"/>
    <lineage>
        <taxon>Bacteria</taxon>
        <taxon>Pseudomonadati</taxon>
        <taxon>Bacteroidota</taxon>
        <taxon>Flavobacteriia</taxon>
        <taxon>Flavobacteriales</taxon>
        <taxon>Flavobacteriaceae</taxon>
        <taxon>Flavobacterium</taxon>
    </lineage>
</organism>
<feature type="domain" description="DUF427" evidence="1">
    <location>
        <begin position="1"/>
        <end position="87"/>
    </location>
</feature>
<evidence type="ECO:0000313" key="3">
    <source>
        <dbReference type="Proteomes" id="UP000077164"/>
    </source>
</evidence>